<feature type="transmembrane region" description="Helical" evidence="1">
    <location>
        <begin position="212"/>
        <end position="232"/>
    </location>
</feature>
<feature type="transmembrane region" description="Helical" evidence="1">
    <location>
        <begin position="37"/>
        <end position="56"/>
    </location>
</feature>
<dbReference type="RefSeq" id="WP_190029169.1">
    <property type="nucleotide sequence ID" value="NZ_BMUU01000017.1"/>
</dbReference>
<keyword evidence="1" id="KW-1133">Transmembrane helix</keyword>
<protein>
    <submittedName>
        <fullName evidence="2">Uncharacterized protein</fullName>
    </submittedName>
</protein>
<comment type="caution">
    <text evidence="2">The sequence shown here is derived from an EMBL/GenBank/DDBJ whole genome shotgun (WGS) entry which is preliminary data.</text>
</comment>
<gene>
    <name evidence="2" type="ORF">GCM10010326_69390</name>
</gene>
<dbReference type="Proteomes" id="UP000600946">
    <property type="component" value="Unassembled WGS sequence"/>
</dbReference>
<keyword evidence="3" id="KW-1185">Reference proteome</keyword>
<dbReference type="GeneID" id="96294804"/>
<feature type="transmembrane region" description="Helical" evidence="1">
    <location>
        <begin position="6"/>
        <end position="25"/>
    </location>
</feature>
<organism evidence="2 3">
    <name type="scientific">Streptomyces xanthochromogenes</name>
    <dbReference type="NCBI Taxonomy" id="67384"/>
    <lineage>
        <taxon>Bacteria</taxon>
        <taxon>Bacillati</taxon>
        <taxon>Actinomycetota</taxon>
        <taxon>Actinomycetes</taxon>
        <taxon>Kitasatosporales</taxon>
        <taxon>Streptomycetaceae</taxon>
        <taxon>Streptomyces</taxon>
    </lineage>
</organism>
<name>A0ABQ3ART6_9ACTN</name>
<keyword evidence="1" id="KW-0812">Transmembrane</keyword>
<evidence type="ECO:0000256" key="1">
    <source>
        <dbReference type="SAM" id="Phobius"/>
    </source>
</evidence>
<reference evidence="3" key="1">
    <citation type="journal article" date="2019" name="Int. J. Syst. Evol. Microbiol.">
        <title>The Global Catalogue of Microorganisms (GCM) 10K type strain sequencing project: providing services to taxonomists for standard genome sequencing and annotation.</title>
        <authorList>
            <consortium name="The Broad Institute Genomics Platform"/>
            <consortium name="The Broad Institute Genome Sequencing Center for Infectious Disease"/>
            <person name="Wu L."/>
            <person name="Ma J."/>
        </authorList>
    </citation>
    <scope>NUCLEOTIDE SEQUENCE [LARGE SCALE GENOMIC DNA]</scope>
    <source>
        <strain evidence="3">JCM 4594</strain>
    </source>
</reference>
<feature type="transmembrane region" description="Helical" evidence="1">
    <location>
        <begin position="88"/>
        <end position="105"/>
    </location>
</feature>
<feature type="transmembrane region" description="Helical" evidence="1">
    <location>
        <begin position="238"/>
        <end position="257"/>
    </location>
</feature>
<sequence length="344" mass="35362">MNPFALVALSACAAAMIGAAAAYFVRVRMPRPPVGVYAASDIAFLSVGVVVAPLLYLSLSGAAVSAVFGLVLGLAVQFTLAPVCGGRWAWALALAATAVTAAFAFADRPVAVRVCTDLLLVVAVVGVANLWAQSGMRPVHVAAFAAVLTGYDLVATTLTRVTLDFATQVQGRPFAPMFALTGGDRPVAIGLGDLLLLVLFPLVATRAFGRRAGLLAASVGVGVTGVVSALFAVGALTAGFPLLTLLGPLIVAQHLVWTRRYGGERRTVDWRAGTPVRARPRDEQALPAAELTAALAVPVPDGSPEGTWFAVGEGRVLATGPTPGQARRAAGRQAPEVPVVIRMV</sequence>
<feature type="transmembrane region" description="Helical" evidence="1">
    <location>
        <begin position="62"/>
        <end position="81"/>
    </location>
</feature>
<evidence type="ECO:0000313" key="3">
    <source>
        <dbReference type="Proteomes" id="UP000600946"/>
    </source>
</evidence>
<proteinExistence type="predicted"/>
<feature type="transmembrane region" description="Helical" evidence="1">
    <location>
        <begin position="111"/>
        <end position="132"/>
    </location>
</feature>
<keyword evidence="1" id="KW-0472">Membrane</keyword>
<feature type="transmembrane region" description="Helical" evidence="1">
    <location>
        <begin position="187"/>
        <end position="205"/>
    </location>
</feature>
<feature type="transmembrane region" description="Helical" evidence="1">
    <location>
        <begin position="139"/>
        <end position="158"/>
    </location>
</feature>
<dbReference type="EMBL" id="BMUU01000017">
    <property type="protein sequence ID" value="GGY64758.1"/>
    <property type="molecule type" value="Genomic_DNA"/>
</dbReference>
<evidence type="ECO:0000313" key="2">
    <source>
        <dbReference type="EMBL" id="GGY64758.1"/>
    </source>
</evidence>
<accession>A0ABQ3ART6</accession>